<evidence type="ECO:0000313" key="2">
    <source>
        <dbReference type="Proteomes" id="UP000199409"/>
    </source>
</evidence>
<dbReference type="InterPro" id="IPR036390">
    <property type="entry name" value="WH_DNA-bd_sf"/>
</dbReference>
<protein>
    <recommendedName>
        <fullName evidence="3">MarR family transcriptional regulator</fullName>
    </recommendedName>
</protein>
<proteinExistence type="predicted"/>
<accession>A0A1H4DRQ0</accession>
<dbReference type="InterPro" id="IPR036388">
    <property type="entry name" value="WH-like_DNA-bd_sf"/>
</dbReference>
<gene>
    <name evidence="1" type="ORF">SAMN05660420_03080</name>
</gene>
<dbReference type="OrthoDB" id="15623at2"/>
<dbReference type="RefSeq" id="WP_092350447.1">
    <property type="nucleotide sequence ID" value="NZ_FNQN01000011.1"/>
</dbReference>
<organism evidence="1 2">
    <name type="scientific">Desulfuromusa kysingii</name>
    <dbReference type="NCBI Taxonomy" id="37625"/>
    <lineage>
        <taxon>Bacteria</taxon>
        <taxon>Pseudomonadati</taxon>
        <taxon>Thermodesulfobacteriota</taxon>
        <taxon>Desulfuromonadia</taxon>
        <taxon>Desulfuromonadales</taxon>
        <taxon>Geopsychrobacteraceae</taxon>
        <taxon>Desulfuromusa</taxon>
    </lineage>
</organism>
<dbReference type="STRING" id="37625.SAMN05660420_03080"/>
<evidence type="ECO:0008006" key="3">
    <source>
        <dbReference type="Google" id="ProtNLM"/>
    </source>
</evidence>
<dbReference type="EMBL" id="FNQN01000011">
    <property type="protein sequence ID" value="SEA75443.1"/>
    <property type="molecule type" value="Genomic_DNA"/>
</dbReference>
<dbReference type="AlphaFoldDB" id="A0A1H4DRQ0"/>
<keyword evidence="2" id="KW-1185">Reference proteome</keyword>
<dbReference type="SUPFAM" id="SSF46785">
    <property type="entry name" value="Winged helix' DNA-binding domain"/>
    <property type="match status" value="1"/>
</dbReference>
<reference evidence="1 2" key="1">
    <citation type="submission" date="2016-10" db="EMBL/GenBank/DDBJ databases">
        <authorList>
            <person name="de Groot N.N."/>
        </authorList>
    </citation>
    <scope>NUCLEOTIDE SEQUENCE [LARGE SCALE GENOMIC DNA]</scope>
    <source>
        <strain evidence="1 2">DSM 7343</strain>
    </source>
</reference>
<name>A0A1H4DRQ0_9BACT</name>
<dbReference type="Gene3D" id="1.10.10.10">
    <property type="entry name" value="Winged helix-like DNA-binding domain superfamily/Winged helix DNA-binding domain"/>
    <property type="match status" value="1"/>
</dbReference>
<dbReference type="Proteomes" id="UP000199409">
    <property type="component" value="Unassembled WGS sequence"/>
</dbReference>
<sequence>MDVTEKVLEVMRAEGQPLNAGKIAELGGLERKAVDKAMTQLKKEEKIVSPKRCYWTPA</sequence>
<evidence type="ECO:0000313" key="1">
    <source>
        <dbReference type="EMBL" id="SEA75443.1"/>
    </source>
</evidence>